<dbReference type="OrthoDB" id="6538282at2"/>
<keyword evidence="10" id="KW-1185">Reference proteome</keyword>
<comment type="caution">
    <text evidence="9">The sequence shown here is derived from an EMBL/GenBank/DDBJ whole genome shotgun (WGS) entry which is preliminary data.</text>
</comment>
<gene>
    <name evidence="9" type="ORF">ESB13_00385</name>
</gene>
<feature type="transmembrane region" description="Helical" evidence="7">
    <location>
        <begin position="82"/>
        <end position="99"/>
    </location>
</feature>
<evidence type="ECO:0000256" key="7">
    <source>
        <dbReference type="SAM" id="Phobius"/>
    </source>
</evidence>
<evidence type="ECO:0000313" key="9">
    <source>
        <dbReference type="EMBL" id="RXK85318.1"/>
    </source>
</evidence>
<keyword evidence="5 7" id="KW-1133">Transmembrane helix</keyword>
<feature type="transmembrane region" description="Helical" evidence="7">
    <location>
        <begin position="57"/>
        <end position="76"/>
    </location>
</feature>
<dbReference type="InterPro" id="IPR007353">
    <property type="entry name" value="DUF421"/>
</dbReference>
<dbReference type="Pfam" id="PF04239">
    <property type="entry name" value="DUF421"/>
    <property type="match status" value="1"/>
</dbReference>
<dbReference type="Proteomes" id="UP000290545">
    <property type="component" value="Unassembled WGS sequence"/>
</dbReference>
<accession>A0A4Q1D926</accession>
<keyword evidence="6 7" id="KW-0472">Membrane</keyword>
<evidence type="ECO:0000256" key="6">
    <source>
        <dbReference type="ARBA" id="ARBA00023136"/>
    </source>
</evidence>
<proteinExistence type="inferred from homology"/>
<name>A0A4Q1D926_9BACT</name>
<evidence type="ECO:0000256" key="3">
    <source>
        <dbReference type="ARBA" id="ARBA00022475"/>
    </source>
</evidence>
<evidence type="ECO:0000313" key="10">
    <source>
        <dbReference type="Proteomes" id="UP000290545"/>
    </source>
</evidence>
<feature type="transmembrane region" description="Helical" evidence="7">
    <location>
        <begin position="25"/>
        <end position="45"/>
    </location>
</feature>
<dbReference type="Gene3D" id="3.30.240.20">
    <property type="entry name" value="bsu07140 like domains"/>
    <property type="match status" value="1"/>
</dbReference>
<evidence type="ECO:0000256" key="1">
    <source>
        <dbReference type="ARBA" id="ARBA00004651"/>
    </source>
</evidence>
<feature type="domain" description="YetF C-terminal" evidence="8">
    <location>
        <begin position="105"/>
        <end position="174"/>
    </location>
</feature>
<dbReference type="AlphaFoldDB" id="A0A4Q1D926"/>
<dbReference type="GO" id="GO:0005886">
    <property type="term" value="C:plasma membrane"/>
    <property type="evidence" value="ECO:0007669"/>
    <property type="project" value="UniProtKB-SubCell"/>
</dbReference>
<evidence type="ECO:0000256" key="5">
    <source>
        <dbReference type="ARBA" id="ARBA00022989"/>
    </source>
</evidence>
<evidence type="ECO:0000256" key="2">
    <source>
        <dbReference type="ARBA" id="ARBA00006448"/>
    </source>
</evidence>
<comment type="similarity">
    <text evidence="2">Belongs to the UPF0702 family.</text>
</comment>
<evidence type="ECO:0000259" key="8">
    <source>
        <dbReference type="Pfam" id="PF04239"/>
    </source>
</evidence>
<dbReference type="InterPro" id="IPR023090">
    <property type="entry name" value="UPF0702_alpha/beta_dom_sf"/>
</dbReference>
<keyword evidence="3" id="KW-1003">Cell membrane</keyword>
<organism evidence="9 10">
    <name type="scientific">Filimonas effusa</name>
    <dbReference type="NCBI Taxonomy" id="2508721"/>
    <lineage>
        <taxon>Bacteria</taxon>
        <taxon>Pseudomonadati</taxon>
        <taxon>Bacteroidota</taxon>
        <taxon>Chitinophagia</taxon>
        <taxon>Chitinophagales</taxon>
        <taxon>Chitinophagaceae</taxon>
        <taxon>Filimonas</taxon>
    </lineage>
</organism>
<reference evidence="9 10" key="1">
    <citation type="submission" date="2019-01" db="EMBL/GenBank/DDBJ databases">
        <title>Filimonas sp. strain TTM-71.</title>
        <authorList>
            <person name="Chen W.-M."/>
        </authorList>
    </citation>
    <scope>NUCLEOTIDE SEQUENCE [LARGE SCALE GENOMIC DNA]</scope>
    <source>
        <strain evidence="9 10">TTM-71</strain>
    </source>
</reference>
<evidence type="ECO:0000256" key="4">
    <source>
        <dbReference type="ARBA" id="ARBA00022692"/>
    </source>
</evidence>
<dbReference type="PANTHER" id="PTHR34582:SF6">
    <property type="entry name" value="UPF0702 TRANSMEMBRANE PROTEIN YCAP"/>
    <property type="match status" value="1"/>
</dbReference>
<dbReference type="RefSeq" id="WP_129001070.1">
    <property type="nucleotide sequence ID" value="NZ_SDHZ01000001.1"/>
</dbReference>
<keyword evidence="4 7" id="KW-0812">Transmembrane</keyword>
<dbReference type="PANTHER" id="PTHR34582">
    <property type="entry name" value="UPF0702 TRANSMEMBRANE PROTEIN YCAP"/>
    <property type="match status" value="1"/>
</dbReference>
<comment type="subcellular location">
    <subcellularLocation>
        <location evidence="1">Cell membrane</location>
        <topology evidence="1">Multi-pass membrane protein</topology>
    </subcellularLocation>
</comment>
<protein>
    <submittedName>
        <fullName evidence="9">DUF421 domain-containing protein</fullName>
    </submittedName>
</protein>
<sequence length="237" mass="26211">MTLGDISQAQPSALNKLLFGDQDHWFLPEILLRTLVMYIVVLIGLRLMGKRGVRQLSVFELVVIIGLGSAAGDPMFYQEVGLLSAVAVFVAVITFYRFTTYLTAKSKKVEQLIEGKTVCLIEDGKFCIDSFKKEDLAQDEFFSELRLKGVSQLGQVDRAYLELSGELSVFYFADEAVKPGLSILPHEFDKQVTTIVETDVYACTRCGNTQKIAGSAAVCAVCEGKKWVKAVAHKRVP</sequence>
<dbReference type="EMBL" id="SDHZ01000001">
    <property type="protein sequence ID" value="RXK85318.1"/>
    <property type="molecule type" value="Genomic_DNA"/>
</dbReference>